<name>C0EHP4_9FIRM</name>
<feature type="domain" description="Methyltransferase" evidence="1">
    <location>
        <begin position="43"/>
        <end position="132"/>
    </location>
</feature>
<dbReference type="PANTHER" id="PTHR43591:SF110">
    <property type="entry name" value="RHODANESE DOMAIN-CONTAINING PROTEIN"/>
    <property type="match status" value="1"/>
</dbReference>
<evidence type="ECO:0000259" key="1">
    <source>
        <dbReference type="Pfam" id="PF13649"/>
    </source>
</evidence>
<dbReference type="Gene3D" id="2.20.130.10">
    <property type="entry name" value="CAC2371-like domains"/>
    <property type="match status" value="1"/>
</dbReference>
<dbReference type="Proteomes" id="UP000003340">
    <property type="component" value="Unassembled WGS sequence"/>
</dbReference>
<sequence length="244" mass="27576">MDFDKIAHYYDAMYVDPDAYRQEVRFACSLITRYQDTNGYALLDLACGTGEQCSYFSECFAVTGLDLSAEMLKCARAKFPNLRFVQGNMFDFSFPAPFDAIANLYGSVGFADGKEQLAQGIACAYRHLKPGGVFLLTPWSTKETFEEKLVTDTRTSGDISFCRMESVRRIAEDKVRIEMHHLIGNGLSIEEHSGEQLITLFSEAEYRDALEQAGFTIRERLTEEQFRMGAFVCTKEKTKGEPTV</sequence>
<gene>
    <name evidence="2" type="ORF">CLOSTMETH_03389</name>
</gene>
<dbReference type="Pfam" id="PF13649">
    <property type="entry name" value="Methyltransf_25"/>
    <property type="match status" value="1"/>
</dbReference>
<dbReference type="HOGENOM" id="CLU_069129_2_0_9"/>
<dbReference type="CDD" id="cd02440">
    <property type="entry name" value="AdoMet_MTases"/>
    <property type="match status" value="1"/>
</dbReference>
<dbReference type="InterPro" id="IPR041698">
    <property type="entry name" value="Methyltransf_25"/>
</dbReference>
<dbReference type="GO" id="GO:0032259">
    <property type="term" value="P:methylation"/>
    <property type="evidence" value="ECO:0007669"/>
    <property type="project" value="UniProtKB-KW"/>
</dbReference>
<dbReference type="InterPro" id="IPR029063">
    <property type="entry name" value="SAM-dependent_MTases_sf"/>
</dbReference>
<dbReference type="PANTHER" id="PTHR43591">
    <property type="entry name" value="METHYLTRANSFERASE"/>
    <property type="match status" value="1"/>
</dbReference>
<keyword evidence="2" id="KW-0489">Methyltransferase</keyword>
<dbReference type="SUPFAM" id="SSF53335">
    <property type="entry name" value="S-adenosyl-L-methionine-dependent methyltransferases"/>
    <property type="match status" value="1"/>
</dbReference>
<keyword evidence="3" id="KW-1185">Reference proteome</keyword>
<dbReference type="GO" id="GO:0008168">
    <property type="term" value="F:methyltransferase activity"/>
    <property type="evidence" value="ECO:0007669"/>
    <property type="project" value="UniProtKB-KW"/>
</dbReference>
<proteinExistence type="predicted"/>
<evidence type="ECO:0000313" key="3">
    <source>
        <dbReference type="Proteomes" id="UP000003340"/>
    </source>
</evidence>
<dbReference type="eggNOG" id="COG2226">
    <property type="taxonomic scope" value="Bacteria"/>
</dbReference>
<accession>C0EHP4</accession>
<reference evidence="2 3" key="2">
    <citation type="submission" date="2009-02" db="EMBL/GenBank/DDBJ databases">
        <title>Draft genome sequence of Clostridium methylpentosum (DSM 5476).</title>
        <authorList>
            <person name="Sudarsanam P."/>
            <person name="Ley R."/>
            <person name="Guruge J."/>
            <person name="Turnbaugh P.J."/>
            <person name="Mahowald M."/>
            <person name="Liep D."/>
            <person name="Gordon J."/>
        </authorList>
    </citation>
    <scope>NUCLEOTIDE SEQUENCE [LARGE SCALE GENOMIC DNA]</scope>
    <source>
        <strain evidence="2 3">DSM 5476</strain>
    </source>
</reference>
<protein>
    <submittedName>
        <fullName evidence="2">Methyltransferase domain protein</fullName>
    </submittedName>
</protein>
<dbReference type="STRING" id="537013.CLOSTMETH_03389"/>
<keyword evidence="2" id="KW-0808">Transferase</keyword>
<reference evidence="2 3" key="1">
    <citation type="submission" date="2009-01" db="EMBL/GenBank/DDBJ databases">
        <authorList>
            <person name="Fulton L."/>
            <person name="Clifton S."/>
            <person name="Fulton B."/>
            <person name="Xu J."/>
            <person name="Minx P."/>
            <person name="Pepin K.H."/>
            <person name="Johnson M."/>
            <person name="Bhonagiri V."/>
            <person name="Nash W.E."/>
            <person name="Mardis E.R."/>
            <person name="Wilson R.K."/>
        </authorList>
    </citation>
    <scope>NUCLEOTIDE SEQUENCE [LARGE SCALE GENOMIC DNA]</scope>
    <source>
        <strain evidence="2 3">DSM 5476</strain>
    </source>
</reference>
<evidence type="ECO:0000313" key="2">
    <source>
        <dbReference type="EMBL" id="EEG28974.1"/>
    </source>
</evidence>
<organism evidence="2 3">
    <name type="scientific">[Clostridium] methylpentosum DSM 5476</name>
    <dbReference type="NCBI Taxonomy" id="537013"/>
    <lineage>
        <taxon>Bacteria</taxon>
        <taxon>Bacillati</taxon>
        <taxon>Bacillota</taxon>
        <taxon>Clostridia</taxon>
        <taxon>Eubacteriales</taxon>
        <taxon>Oscillospiraceae</taxon>
        <taxon>Oscillospiraceae incertae sedis</taxon>
    </lineage>
</organism>
<comment type="caution">
    <text evidence="2">The sequence shown here is derived from an EMBL/GenBank/DDBJ whole genome shotgun (WGS) entry which is preliminary data.</text>
</comment>
<dbReference type="EMBL" id="ACEC01000119">
    <property type="protein sequence ID" value="EEG28974.1"/>
    <property type="molecule type" value="Genomic_DNA"/>
</dbReference>
<dbReference type="AlphaFoldDB" id="C0EHP4"/>
<dbReference type="Gene3D" id="3.40.50.150">
    <property type="entry name" value="Vaccinia Virus protein VP39"/>
    <property type="match status" value="1"/>
</dbReference>